<feature type="binding site" evidence="9">
    <location>
        <position position="76"/>
    </location>
    <ligand>
        <name>Zn(2+)</name>
        <dbReference type="ChEBI" id="CHEBI:29105"/>
        <label>1</label>
    </ligand>
</feature>
<evidence type="ECO:0000256" key="9">
    <source>
        <dbReference type="PIRSR" id="PIRSR621190-2"/>
    </source>
</evidence>
<evidence type="ECO:0000256" key="4">
    <source>
        <dbReference type="ARBA" id="ARBA00022729"/>
    </source>
</evidence>
<dbReference type="GO" id="GO:0031012">
    <property type="term" value="C:extracellular matrix"/>
    <property type="evidence" value="ECO:0007669"/>
    <property type="project" value="InterPro"/>
</dbReference>
<dbReference type="GO" id="GO:0030198">
    <property type="term" value="P:extracellular matrix organization"/>
    <property type="evidence" value="ECO:0007669"/>
    <property type="project" value="TreeGrafter"/>
</dbReference>
<feature type="binding site" evidence="9">
    <location>
        <position position="95"/>
    </location>
    <ligand>
        <name>Ca(2+)</name>
        <dbReference type="ChEBI" id="CHEBI:29108"/>
        <label>3</label>
    </ligand>
</feature>
<dbReference type="GO" id="GO:0006508">
    <property type="term" value="P:proteolysis"/>
    <property type="evidence" value="ECO:0007669"/>
    <property type="project" value="UniProtKB-KW"/>
</dbReference>
<dbReference type="Gene3D" id="3.40.390.10">
    <property type="entry name" value="Collagenase (Catalytic Domain)"/>
    <property type="match status" value="1"/>
</dbReference>
<feature type="binding site" evidence="9">
    <location>
        <position position="92"/>
    </location>
    <ligand>
        <name>Ca(2+)</name>
        <dbReference type="ChEBI" id="CHEBI:29108"/>
        <label>3</label>
    </ligand>
</feature>
<dbReference type="GO" id="GO:0005615">
    <property type="term" value="C:extracellular space"/>
    <property type="evidence" value="ECO:0007669"/>
    <property type="project" value="TreeGrafter"/>
</dbReference>
<feature type="binding site" evidence="9">
    <location>
        <position position="142"/>
    </location>
    <ligand>
        <name>Zn(2+)</name>
        <dbReference type="ChEBI" id="CHEBI:29105"/>
        <label>2</label>
        <note>catalytic</note>
    </ligand>
</feature>
<dbReference type="RefSeq" id="XP_014468035.1">
    <property type="nucleotide sequence ID" value="XM_014612549.1"/>
</dbReference>
<feature type="binding site" evidence="9">
    <location>
        <position position="117"/>
    </location>
    <ligand>
        <name>Ca(2+)</name>
        <dbReference type="ChEBI" id="CHEBI:29108"/>
        <label>3</label>
    </ligand>
</feature>
<keyword evidence="4" id="KW-0732">Signal</keyword>
<evidence type="ECO:0000259" key="10">
    <source>
        <dbReference type="SMART" id="SM00235"/>
    </source>
</evidence>
<keyword evidence="6 9" id="KW-0862">Zinc</keyword>
<dbReference type="InterPro" id="IPR024079">
    <property type="entry name" value="MetalloPept_cat_dom_sf"/>
</dbReference>
<feature type="binding site" evidence="9">
    <location>
        <position position="160"/>
    </location>
    <ligand>
        <name>Zn(2+)</name>
        <dbReference type="ChEBI" id="CHEBI:29105"/>
        <label>2</label>
        <note>catalytic</note>
    </ligand>
</feature>
<dbReference type="PRINTS" id="PR00138">
    <property type="entry name" value="MATRIXIN"/>
</dbReference>
<evidence type="ECO:0000313" key="11">
    <source>
        <dbReference type="Proteomes" id="UP000515204"/>
    </source>
</evidence>
<dbReference type="GO" id="GO:0008270">
    <property type="term" value="F:zinc ion binding"/>
    <property type="evidence" value="ECO:0007669"/>
    <property type="project" value="InterPro"/>
</dbReference>
<keyword evidence="2" id="KW-0645">Protease</keyword>
<feature type="binding site" evidence="9">
    <location>
        <position position="146"/>
    </location>
    <ligand>
        <name>Zn(2+)</name>
        <dbReference type="ChEBI" id="CHEBI:29105"/>
        <label>2</label>
        <note>catalytic</note>
    </ligand>
</feature>
<dbReference type="InterPro" id="IPR021190">
    <property type="entry name" value="Pept_M10A"/>
</dbReference>
<evidence type="ECO:0000256" key="3">
    <source>
        <dbReference type="ARBA" id="ARBA00022723"/>
    </source>
</evidence>
<keyword evidence="11" id="KW-1185">Reference proteome</keyword>
<dbReference type="SMART" id="SM00235">
    <property type="entry name" value="ZnMc"/>
    <property type="match status" value="1"/>
</dbReference>
<evidence type="ECO:0000256" key="1">
    <source>
        <dbReference type="ARBA" id="ARBA00010370"/>
    </source>
</evidence>
<protein>
    <submittedName>
        <fullName evidence="12">Collagenase 3-like</fullName>
    </submittedName>
</protein>
<dbReference type="PANTHER" id="PTHR10201">
    <property type="entry name" value="MATRIX METALLOPROTEINASE"/>
    <property type="match status" value="1"/>
</dbReference>
<keyword evidence="3 9" id="KW-0479">Metal-binding</keyword>
<keyword evidence="9" id="KW-0106">Calcium</keyword>
<dbReference type="GO" id="GO:0030574">
    <property type="term" value="P:collagen catabolic process"/>
    <property type="evidence" value="ECO:0007669"/>
    <property type="project" value="TreeGrafter"/>
</dbReference>
<evidence type="ECO:0000256" key="7">
    <source>
        <dbReference type="ARBA" id="ARBA00023049"/>
    </source>
</evidence>
<dbReference type="Pfam" id="PF00413">
    <property type="entry name" value="Peptidase_M10"/>
    <property type="match status" value="1"/>
</dbReference>
<dbReference type="GeneID" id="106740997"/>
<evidence type="ECO:0000313" key="12">
    <source>
        <dbReference type="RefSeq" id="XP_014468035.1"/>
    </source>
</evidence>
<dbReference type="KEGG" id="dqu:106740997"/>
<feature type="domain" description="Peptidase metallopeptidase" evidence="10">
    <location>
        <begin position="19"/>
        <end position="188"/>
    </location>
</feature>
<dbReference type="GO" id="GO:0004222">
    <property type="term" value="F:metalloendopeptidase activity"/>
    <property type="evidence" value="ECO:0007669"/>
    <property type="project" value="InterPro"/>
</dbReference>
<feature type="binding site" evidence="9">
    <location>
        <position position="120"/>
    </location>
    <ligand>
        <name>Ca(2+)</name>
        <dbReference type="ChEBI" id="CHEBI:29108"/>
        <label>1</label>
    </ligand>
</feature>
<accession>A0A6P3WPG0</accession>
<dbReference type="Proteomes" id="UP000515204">
    <property type="component" value="Unplaced"/>
</dbReference>
<evidence type="ECO:0000256" key="5">
    <source>
        <dbReference type="ARBA" id="ARBA00022801"/>
    </source>
</evidence>
<dbReference type="InterPro" id="IPR006026">
    <property type="entry name" value="Peptidase_Metallo"/>
</dbReference>
<dbReference type="AlphaFoldDB" id="A0A6P3WPG0"/>
<feature type="binding site" evidence="9">
    <location>
        <position position="100"/>
    </location>
    <ligand>
        <name>Zn(2+)</name>
        <dbReference type="ChEBI" id="CHEBI:29105"/>
        <label>1</label>
    </ligand>
</feature>
<comment type="cofactor">
    <cofactor evidence="9">
        <name>Zn(2+)</name>
        <dbReference type="ChEBI" id="CHEBI:29105"/>
    </cofactor>
    <text evidence="9">Binds 2 Zn(2+) ions per subunit.</text>
</comment>
<name>A0A6P3WPG0_DINQU</name>
<proteinExistence type="inferred from homology"/>
<dbReference type="InterPro" id="IPR001818">
    <property type="entry name" value="Pept_M10_metallopeptidase"/>
</dbReference>
<evidence type="ECO:0000256" key="6">
    <source>
        <dbReference type="ARBA" id="ARBA00022833"/>
    </source>
</evidence>
<reference evidence="12" key="1">
    <citation type="submission" date="2025-08" db="UniProtKB">
        <authorList>
            <consortium name="RefSeq"/>
        </authorList>
    </citation>
    <scope>IDENTIFICATION</scope>
</reference>
<evidence type="ECO:0000256" key="2">
    <source>
        <dbReference type="ARBA" id="ARBA00022670"/>
    </source>
</evidence>
<dbReference type="SUPFAM" id="SSF55486">
    <property type="entry name" value="Metalloproteases ('zincins'), catalytic domain"/>
    <property type="match status" value="1"/>
</dbReference>
<feature type="binding site" evidence="9">
    <location>
        <position position="93"/>
    </location>
    <ligand>
        <name>Ca(2+)</name>
        <dbReference type="ChEBI" id="CHEBI:29108"/>
        <label>3</label>
    </ligand>
</feature>
<dbReference type="OrthoDB" id="7550572at2759"/>
<feature type="binding site" evidence="9">
    <location>
        <position position="120"/>
    </location>
    <ligand>
        <name>Ca(2+)</name>
        <dbReference type="ChEBI" id="CHEBI:29108"/>
        <label>3</label>
    </ligand>
</feature>
<feature type="binding site" evidence="9">
    <location>
        <position position="115"/>
    </location>
    <ligand>
        <name>Zn(2+)</name>
        <dbReference type="ChEBI" id="CHEBI:29105"/>
        <label>1</label>
    </ligand>
</feature>
<dbReference type="PANTHER" id="PTHR10201:SF291">
    <property type="entry name" value="MATRIX METALLOPROTEINASE 1, ISOFORM C-RELATED"/>
    <property type="match status" value="1"/>
</dbReference>
<sequence length="225" mass="25482">MREARYGLSDLSDQTDRFRNNIWSKKHLTWNFHLADKETMKVTKAAFDLWTANLSLSFKGVSLNPDILISFREDLHTNIDKKNGEMCPSPLDGPSGVLAHASYPTGDKDYVTEVHVDRTESWHIYISKNPPRTYSLLYVITHEVGHTLGLHHSKYNGSIMFAKAPSEINFPIILSLDDILHIRYLCSTNYHSSTTTIPPITTTAVVTTTHQKTSITISALYETLM</sequence>
<feature type="active site" evidence="8">
    <location>
        <position position="143"/>
    </location>
</feature>
<comment type="cofactor">
    <cofactor evidence="9">
        <name>Ca(2+)</name>
        <dbReference type="ChEBI" id="CHEBI:29108"/>
    </cofactor>
    <text evidence="9">Can bind about 5 Ca(2+) ions per subunit.</text>
</comment>
<keyword evidence="5" id="KW-0378">Hydrolase</keyword>
<feature type="binding site" evidence="9">
    <location>
        <position position="66"/>
    </location>
    <ligand>
        <name>Ca(2+)</name>
        <dbReference type="ChEBI" id="CHEBI:29108"/>
        <label>2</label>
    </ligand>
</feature>
<feature type="binding site" evidence="9">
    <location>
        <position position="152"/>
    </location>
    <ligand>
        <name>Zn(2+)</name>
        <dbReference type="ChEBI" id="CHEBI:29105"/>
        <label>2</label>
        <note>catalytic</note>
    </ligand>
</feature>
<gene>
    <name evidence="12" type="primary">LOC106740997</name>
</gene>
<comment type="similarity">
    <text evidence="1">Belongs to the peptidase M10A family.</text>
</comment>
<keyword evidence="7" id="KW-0482">Metalloprotease</keyword>
<organism evidence="11 12">
    <name type="scientific">Dinoponera quadriceps</name>
    <name type="common">South American ant</name>
    <dbReference type="NCBI Taxonomy" id="609295"/>
    <lineage>
        <taxon>Eukaryota</taxon>
        <taxon>Metazoa</taxon>
        <taxon>Ecdysozoa</taxon>
        <taxon>Arthropoda</taxon>
        <taxon>Hexapoda</taxon>
        <taxon>Insecta</taxon>
        <taxon>Pterygota</taxon>
        <taxon>Neoptera</taxon>
        <taxon>Endopterygota</taxon>
        <taxon>Hymenoptera</taxon>
        <taxon>Apocrita</taxon>
        <taxon>Aculeata</taxon>
        <taxon>Formicoidea</taxon>
        <taxon>Formicidae</taxon>
        <taxon>Ponerinae</taxon>
        <taxon>Ponerini</taxon>
        <taxon>Dinoponera</taxon>
    </lineage>
</organism>
<evidence type="ECO:0000256" key="8">
    <source>
        <dbReference type="PIRSR" id="PIRSR621190-1"/>
    </source>
</evidence>